<keyword evidence="2" id="KW-1185">Reference proteome</keyword>
<proteinExistence type="predicted"/>
<protein>
    <submittedName>
        <fullName evidence="1">Predicted protein</fullName>
    </submittedName>
</protein>
<sequence>MDGVYRFDTELEAFVVDGGEGGESDGDDPRAASRRSVFKKRWIETMPAVGFDPATGGANGINNSAA</sequence>
<dbReference type="AlphaFoldDB" id="C1MY82"/>
<dbReference type="KEGG" id="mpp:MICPUCDRAFT_59810"/>
<accession>C1MY82</accession>
<dbReference type="RefSeq" id="XP_003060237.1">
    <property type="nucleotide sequence ID" value="XM_003060191.1"/>
</dbReference>
<evidence type="ECO:0000313" key="1">
    <source>
        <dbReference type="EMBL" id="EEH55006.1"/>
    </source>
</evidence>
<dbReference type="EMBL" id="GG663742">
    <property type="protein sequence ID" value="EEH55006.1"/>
    <property type="molecule type" value="Genomic_DNA"/>
</dbReference>
<name>C1MY82_MICPC</name>
<evidence type="ECO:0000313" key="2">
    <source>
        <dbReference type="Proteomes" id="UP000001876"/>
    </source>
</evidence>
<gene>
    <name evidence="1" type="ORF">MICPUCDRAFT_59810</name>
</gene>
<reference evidence="1 2" key="1">
    <citation type="journal article" date="2009" name="Science">
        <title>Green evolution and dynamic adaptations revealed by genomes of the marine picoeukaryotes Micromonas.</title>
        <authorList>
            <person name="Worden A.Z."/>
            <person name="Lee J.H."/>
            <person name="Mock T."/>
            <person name="Rouze P."/>
            <person name="Simmons M.P."/>
            <person name="Aerts A.L."/>
            <person name="Allen A.E."/>
            <person name="Cuvelier M.L."/>
            <person name="Derelle E."/>
            <person name="Everett M.V."/>
            <person name="Foulon E."/>
            <person name="Grimwood J."/>
            <person name="Gundlach H."/>
            <person name="Henrissat B."/>
            <person name="Napoli C."/>
            <person name="McDonald S.M."/>
            <person name="Parker M.S."/>
            <person name="Rombauts S."/>
            <person name="Salamov A."/>
            <person name="Von Dassow P."/>
            <person name="Badger J.H."/>
            <person name="Coutinho P.M."/>
            <person name="Demir E."/>
            <person name="Dubchak I."/>
            <person name="Gentemann C."/>
            <person name="Eikrem W."/>
            <person name="Gready J.E."/>
            <person name="John U."/>
            <person name="Lanier W."/>
            <person name="Lindquist E.A."/>
            <person name="Lucas S."/>
            <person name="Mayer K.F."/>
            <person name="Moreau H."/>
            <person name="Not F."/>
            <person name="Otillar R."/>
            <person name="Panaud O."/>
            <person name="Pangilinan J."/>
            <person name="Paulsen I."/>
            <person name="Piegu B."/>
            <person name="Poliakov A."/>
            <person name="Robbens S."/>
            <person name="Schmutz J."/>
            <person name="Toulza E."/>
            <person name="Wyss T."/>
            <person name="Zelensky A."/>
            <person name="Zhou K."/>
            <person name="Armbrust E.V."/>
            <person name="Bhattacharya D."/>
            <person name="Goodenough U.W."/>
            <person name="Van de Peer Y."/>
            <person name="Grigoriev I.V."/>
        </authorList>
    </citation>
    <scope>NUCLEOTIDE SEQUENCE [LARGE SCALE GENOMIC DNA]</scope>
    <source>
        <strain evidence="1 2">CCMP1545</strain>
    </source>
</reference>
<dbReference type="Proteomes" id="UP000001876">
    <property type="component" value="Unassembled WGS sequence"/>
</dbReference>
<dbReference type="GeneID" id="9685693"/>
<organism evidence="2">
    <name type="scientific">Micromonas pusilla (strain CCMP1545)</name>
    <name type="common">Picoplanktonic green alga</name>
    <dbReference type="NCBI Taxonomy" id="564608"/>
    <lineage>
        <taxon>Eukaryota</taxon>
        <taxon>Viridiplantae</taxon>
        <taxon>Chlorophyta</taxon>
        <taxon>Mamiellophyceae</taxon>
        <taxon>Mamiellales</taxon>
        <taxon>Mamiellaceae</taxon>
        <taxon>Micromonas</taxon>
    </lineage>
</organism>